<feature type="compositionally biased region" description="Low complexity" evidence="1">
    <location>
        <begin position="160"/>
        <end position="173"/>
    </location>
</feature>
<dbReference type="AlphaFoldDB" id="A0A8J4VMH0"/>
<evidence type="ECO:0000313" key="2">
    <source>
        <dbReference type="EMBL" id="KAF3965953.1"/>
    </source>
</evidence>
<reference evidence="2" key="1">
    <citation type="submission" date="2020-03" db="EMBL/GenBank/DDBJ databases">
        <title>Castanea mollissima Vanexum genome sequencing.</title>
        <authorList>
            <person name="Staton M."/>
        </authorList>
    </citation>
    <scope>NUCLEOTIDE SEQUENCE</scope>
    <source>
        <tissue evidence="2">Leaf</tissue>
    </source>
</reference>
<comment type="caution">
    <text evidence="2">The sequence shown here is derived from an EMBL/GenBank/DDBJ whole genome shotgun (WGS) entry which is preliminary data.</text>
</comment>
<feature type="compositionally biased region" description="Basic residues" evidence="1">
    <location>
        <begin position="124"/>
        <end position="135"/>
    </location>
</feature>
<feature type="region of interest" description="Disordered" evidence="1">
    <location>
        <begin position="157"/>
        <end position="182"/>
    </location>
</feature>
<keyword evidence="3" id="KW-1185">Reference proteome</keyword>
<organism evidence="2 3">
    <name type="scientific">Castanea mollissima</name>
    <name type="common">Chinese chestnut</name>
    <dbReference type="NCBI Taxonomy" id="60419"/>
    <lineage>
        <taxon>Eukaryota</taxon>
        <taxon>Viridiplantae</taxon>
        <taxon>Streptophyta</taxon>
        <taxon>Embryophyta</taxon>
        <taxon>Tracheophyta</taxon>
        <taxon>Spermatophyta</taxon>
        <taxon>Magnoliopsida</taxon>
        <taxon>eudicotyledons</taxon>
        <taxon>Gunneridae</taxon>
        <taxon>Pentapetalae</taxon>
        <taxon>rosids</taxon>
        <taxon>fabids</taxon>
        <taxon>Fagales</taxon>
        <taxon>Fagaceae</taxon>
        <taxon>Castanea</taxon>
    </lineage>
</organism>
<feature type="region of interest" description="Disordered" evidence="1">
    <location>
        <begin position="116"/>
        <end position="145"/>
    </location>
</feature>
<name>A0A8J4VMH0_9ROSI</name>
<evidence type="ECO:0000313" key="3">
    <source>
        <dbReference type="Proteomes" id="UP000737018"/>
    </source>
</evidence>
<protein>
    <submittedName>
        <fullName evidence="2">Uncharacterized protein</fullName>
    </submittedName>
</protein>
<dbReference type="Proteomes" id="UP000737018">
    <property type="component" value="Unassembled WGS sequence"/>
</dbReference>
<accession>A0A8J4VMH0</accession>
<gene>
    <name evidence="2" type="ORF">CMV_009903</name>
</gene>
<proteinExistence type="predicted"/>
<dbReference type="EMBL" id="JRKL02001115">
    <property type="protein sequence ID" value="KAF3965953.1"/>
    <property type="molecule type" value="Genomic_DNA"/>
</dbReference>
<evidence type="ECO:0000256" key="1">
    <source>
        <dbReference type="SAM" id="MobiDB-lite"/>
    </source>
</evidence>
<sequence>MLSGSQFSKPYFSWGGISGIEKDCDGMVVTSVTNGDACSSGNVSLTLEISLRVERGNEGKWHVLSSMINEVGSVAVKPSGDKKLHSFETMSTNDCGPGFKNVWAKAPASWQPKAQAGHLNVLPHKPKSKLQRSRTKPTLFISDETQPSVVPIESSSLACNSEVQSSESSPQPNDSGFHDPGIGSSLSATVIPPFASTSLSVPLNVFPGSGSLAPSTFSACDADFGLPPMLSSMLPDQSPLYTHTVGISSPTSVAAGMGSEEVIFEADSVKSSQQAVGSEKTEQLSTVAPLDFGPRISDYVGNLSRTWVPSFYSAKKKAANGNPSSMYCDFSIQPPMITEKVARLTTHRAQTVLGKNVTLGVELLLMQIRYLICLPKIIACLRELLLLQPFLIRQSLTLTCN</sequence>